<evidence type="ECO:0000256" key="5">
    <source>
        <dbReference type="ARBA" id="ARBA00022737"/>
    </source>
</evidence>
<dbReference type="CDD" id="cd00051">
    <property type="entry name" value="EFh"/>
    <property type="match status" value="1"/>
</dbReference>
<keyword evidence="13" id="KW-0407">Ion channel</keyword>
<dbReference type="SUPFAM" id="SSF47473">
    <property type="entry name" value="EF-hand"/>
    <property type="match status" value="1"/>
</dbReference>
<keyword evidence="5" id="KW-0677">Repeat</keyword>
<accession>A0A815TRF6</accession>
<evidence type="ECO:0000256" key="10">
    <source>
        <dbReference type="ARBA" id="ARBA00023170"/>
    </source>
</evidence>
<evidence type="ECO:0000256" key="3">
    <source>
        <dbReference type="ARBA" id="ARBA00022692"/>
    </source>
</evidence>
<keyword evidence="12" id="KW-1071">Ligand-gated ion channel</keyword>
<protein>
    <recommendedName>
        <fullName evidence="14">EF-hand domain-containing protein</fullName>
    </recommendedName>
</protein>
<dbReference type="GO" id="GO:0016020">
    <property type="term" value="C:membrane"/>
    <property type="evidence" value="ECO:0007669"/>
    <property type="project" value="UniProtKB-SubCell"/>
</dbReference>
<dbReference type="SUPFAM" id="SSF53850">
    <property type="entry name" value="Periplasmic binding protein-like II"/>
    <property type="match status" value="1"/>
</dbReference>
<keyword evidence="7" id="KW-1133">Transmembrane helix</keyword>
<comment type="subcellular location">
    <subcellularLocation>
        <location evidence="1">Membrane</location>
        <topology evidence="1">Multi-pass membrane protein</topology>
    </subcellularLocation>
</comment>
<keyword evidence="10" id="KW-0675">Receptor</keyword>
<evidence type="ECO:0000256" key="9">
    <source>
        <dbReference type="ARBA" id="ARBA00023136"/>
    </source>
</evidence>
<dbReference type="EMBL" id="CAJNOH010001497">
    <property type="protein sequence ID" value="CAF1223767.1"/>
    <property type="molecule type" value="Genomic_DNA"/>
</dbReference>
<reference evidence="16" key="1">
    <citation type="submission" date="2021-02" db="EMBL/GenBank/DDBJ databases">
        <authorList>
            <person name="Nowell W R."/>
        </authorList>
    </citation>
    <scope>NUCLEOTIDE SEQUENCE</scope>
</reference>
<dbReference type="PANTHER" id="PTHR23055">
    <property type="entry name" value="CALCIUM BINDING PROTEINS"/>
    <property type="match status" value="1"/>
</dbReference>
<keyword evidence="9" id="KW-0472">Membrane</keyword>
<keyword evidence="4" id="KW-0479">Metal-binding</keyword>
<evidence type="ECO:0000313" key="17">
    <source>
        <dbReference type="Proteomes" id="UP000663870"/>
    </source>
</evidence>
<dbReference type="Pfam" id="PF13499">
    <property type="entry name" value="EF-hand_7"/>
    <property type="match status" value="1"/>
</dbReference>
<evidence type="ECO:0000256" key="13">
    <source>
        <dbReference type="ARBA" id="ARBA00023303"/>
    </source>
</evidence>
<dbReference type="InterPro" id="IPR011992">
    <property type="entry name" value="EF-hand-dom_pair"/>
</dbReference>
<dbReference type="PROSITE" id="PS00018">
    <property type="entry name" value="EF_HAND_1"/>
    <property type="match status" value="1"/>
</dbReference>
<keyword evidence="8" id="KW-0406">Ion transport</keyword>
<gene>
    <name evidence="16" type="ORF">JXQ802_LOCUS40613</name>
    <name evidence="15" type="ORF">PYM288_LOCUS26012</name>
</gene>
<dbReference type="AlphaFoldDB" id="A0A815TRF6"/>
<dbReference type="PROSITE" id="PS50222">
    <property type="entry name" value="EF_HAND_2"/>
    <property type="match status" value="1"/>
</dbReference>
<dbReference type="Proteomes" id="UP000663870">
    <property type="component" value="Unassembled WGS sequence"/>
</dbReference>
<evidence type="ECO:0000256" key="6">
    <source>
        <dbReference type="ARBA" id="ARBA00022837"/>
    </source>
</evidence>
<evidence type="ECO:0000313" key="16">
    <source>
        <dbReference type="EMBL" id="CAF1504331.1"/>
    </source>
</evidence>
<evidence type="ECO:0000256" key="4">
    <source>
        <dbReference type="ARBA" id="ARBA00022723"/>
    </source>
</evidence>
<dbReference type="Gene3D" id="3.40.190.10">
    <property type="entry name" value="Periplasmic binding protein-like II"/>
    <property type="match status" value="1"/>
</dbReference>
<evidence type="ECO:0000259" key="14">
    <source>
        <dbReference type="PROSITE" id="PS50222"/>
    </source>
</evidence>
<dbReference type="InterPro" id="IPR002048">
    <property type="entry name" value="EF_hand_dom"/>
</dbReference>
<evidence type="ECO:0000256" key="2">
    <source>
        <dbReference type="ARBA" id="ARBA00022448"/>
    </source>
</evidence>
<proteinExistence type="predicted"/>
<keyword evidence="11" id="KW-0325">Glycoprotein</keyword>
<dbReference type="Gene3D" id="1.10.238.10">
    <property type="entry name" value="EF-hand"/>
    <property type="match status" value="1"/>
</dbReference>
<dbReference type="Proteomes" id="UP000663854">
    <property type="component" value="Unassembled WGS sequence"/>
</dbReference>
<evidence type="ECO:0000313" key="15">
    <source>
        <dbReference type="EMBL" id="CAF1223767.1"/>
    </source>
</evidence>
<dbReference type="InterPro" id="IPR019594">
    <property type="entry name" value="Glu/Gly-bd"/>
</dbReference>
<keyword evidence="3" id="KW-0812">Transmembrane</keyword>
<dbReference type="GO" id="GO:0015276">
    <property type="term" value="F:ligand-gated monoatomic ion channel activity"/>
    <property type="evidence" value="ECO:0007669"/>
    <property type="project" value="InterPro"/>
</dbReference>
<evidence type="ECO:0000256" key="12">
    <source>
        <dbReference type="ARBA" id="ARBA00023286"/>
    </source>
</evidence>
<sequence length="276" mass="30539">MGAEESRPRASGGLSDRDGAIDFTEFIVGITVFREKALETRLERVFDIIDVSGDGYISFDEMLNFMSKVLILADPQKRKNIDGKTLAAMVFTMFGLNNTSQKISKRQFIEGKDSHPHPHPPPDWKISENTNVIIWPGNSLIPPTGRAILKDVPIRVGIIESIPFTIVTNVIDESGQNTTKLTGYVPDLIELLADKIGFIPKIQLAPSNQTYSGLIQVVVNDDYGIAIGDVTVIATRRELVDFSNAIFDNSLRIIMGKTSDVTIELLSFLKAFSRNL</sequence>
<dbReference type="InterPro" id="IPR018247">
    <property type="entry name" value="EF_Hand_1_Ca_BS"/>
</dbReference>
<evidence type="ECO:0000256" key="8">
    <source>
        <dbReference type="ARBA" id="ARBA00023065"/>
    </source>
</evidence>
<dbReference type="GO" id="GO:0005509">
    <property type="term" value="F:calcium ion binding"/>
    <property type="evidence" value="ECO:0007669"/>
    <property type="project" value="InterPro"/>
</dbReference>
<dbReference type="InterPro" id="IPR028846">
    <property type="entry name" value="Recoverin"/>
</dbReference>
<dbReference type="SMART" id="SM00054">
    <property type="entry name" value="EFh"/>
    <property type="match status" value="1"/>
</dbReference>
<name>A0A815TRF6_9BILA</name>
<dbReference type="Pfam" id="PF10613">
    <property type="entry name" value="Lig_chan-Glu_bd"/>
    <property type="match status" value="1"/>
</dbReference>
<organism evidence="16 17">
    <name type="scientific">Rotaria sordida</name>
    <dbReference type="NCBI Taxonomy" id="392033"/>
    <lineage>
        <taxon>Eukaryota</taxon>
        <taxon>Metazoa</taxon>
        <taxon>Spiralia</taxon>
        <taxon>Gnathifera</taxon>
        <taxon>Rotifera</taxon>
        <taxon>Eurotatoria</taxon>
        <taxon>Bdelloidea</taxon>
        <taxon>Philodinida</taxon>
        <taxon>Philodinidae</taxon>
        <taxon>Rotaria</taxon>
    </lineage>
</organism>
<keyword evidence="2" id="KW-0813">Transport</keyword>
<keyword evidence="6" id="KW-0106">Calcium</keyword>
<dbReference type="EMBL" id="CAJNOL010002478">
    <property type="protein sequence ID" value="CAF1504331.1"/>
    <property type="molecule type" value="Genomic_DNA"/>
</dbReference>
<feature type="domain" description="EF-hand" evidence="14">
    <location>
        <begin position="37"/>
        <end position="72"/>
    </location>
</feature>
<evidence type="ECO:0000256" key="11">
    <source>
        <dbReference type="ARBA" id="ARBA00023180"/>
    </source>
</evidence>
<comment type="caution">
    <text evidence="16">The sequence shown here is derived from an EMBL/GenBank/DDBJ whole genome shotgun (WGS) entry which is preliminary data.</text>
</comment>
<evidence type="ECO:0000256" key="7">
    <source>
        <dbReference type="ARBA" id="ARBA00022989"/>
    </source>
</evidence>
<keyword evidence="17" id="KW-1185">Reference proteome</keyword>
<evidence type="ECO:0000256" key="1">
    <source>
        <dbReference type="ARBA" id="ARBA00004141"/>
    </source>
</evidence>